<proteinExistence type="predicted"/>
<evidence type="ECO:0000313" key="1">
    <source>
        <dbReference type="EMBL" id="KAI6092259.1"/>
    </source>
</evidence>
<dbReference type="Proteomes" id="UP001497680">
    <property type="component" value="Unassembled WGS sequence"/>
</dbReference>
<reference evidence="1 2" key="1">
    <citation type="journal article" date="2022" name="New Phytol.">
        <title>Ecological generalism drives hyperdiversity of secondary metabolite gene clusters in xylarialean endophytes.</title>
        <authorList>
            <person name="Franco M.E.E."/>
            <person name="Wisecaver J.H."/>
            <person name="Arnold A.E."/>
            <person name="Ju Y.M."/>
            <person name="Slot J.C."/>
            <person name="Ahrendt S."/>
            <person name="Moore L.P."/>
            <person name="Eastman K.E."/>
            <person name="Scott K."/>
            <person name="Konkel Z."/>
            <person name="Mondo S.J."/>
            <person name="Kuo A."/>
            <person name="Hayes R.D."/>
            <person name="Haridas S."/>
            <person name="Andreopoulos B."/>
            <person name="Riley R."/>
            <person name="LaButti K."/>
            <person name="Pangilinan J."/>
            <person name="Lipzen A."/>
            <person name="Amirebrahimi M."/>
            <person name="Yan J."/>
            <person name="Adam C."/>
            <person name="Keymanesh K."/>
            <person name="Ng V."/>
            <person name="Louie K."/>
            <person name="Northen T."/>
            <person name="Drula E."/>
            <person name="Henrissat B."/>
            <person name="Hsieh H.M."/>
            <person name="Youens-Clark K."/>
            <person name="Lutzoni F."/>
            <person name="Miadlikowska J."/>
            <person name="Eastwood D.C."/>
            <person name="Hamelin R.C."/>
            <person name="Grigoriev I.V."/>
            <person name="U'Ren J.M."/>
        </authorList>
    </citation>
    <scope>NUCLEOTIDE SEQUENCE [LARGE SCALE GENOMIC DNA]</scope>
    <source>
        <strain evidence="1 2">ER1909</strain>
    </source>
</reference>
<protein>
    <submittedName>
        <fullName evidence="1">Uncharacterized protein</fullName>
    </submittedName>
</protein>
<gene>
    <name evidence="1" type="ORF">F4821DRAFT_159831</name>
</gene>
<comment type="caution">
    <text evidence="1">The sequence shown here is derived from an EMBL/GenBank/DDBJ whole genome shotgun (WGS) entry which is preliminary data.</text>
</comment>
<evidence type="ECO:0000313" key="2">
    <source>
        <dbReference type="Proteomes" id="UP001497680"/>
    </source>
</evidence>
<accession>A0ACC0DHM7</accession>
<sequence length="178" mass="19700">MDADTSDDGSGSIFSSYPFSWIIVPLVIFVGFGTLLVCYRYRRRRKMRMQYGTSALNRDLEAMPHQSRPRLPNERRAGGRRGLILMFGSREEGLNELGEAPPAYTAPRKRPEDTEGVELTPVQQSTSTTSTTAVEGTGANGLPTYEDLQREPTRPNPTTPTSPPNFPEPPPPAHISTH</sequence>
<organism evidence="1 2">
    <name type="scientific">Hypoxylon rubiginosum</name>
    <dbReference type="NCBI Taxonomy" id="110542"/>
    <lineage>
        <taxon>Eukaryota</taxon>
        <taxon>Fungi</taxon>
        <taxon>Dikarya</taxon>
        <taxon>Ascomycota</taxon>
        <taxon>Pezizomycotina</taxon>
        <taxon>Sordariomycetes</taxon>
        <taxon>Xylariomycetidae</taxon>
        <taxon>Xylariales</taxon>
        <taxon>Hypoxylaceae</taxon>
        <taxon>Hypoxylon</taxon>
    </lineage>
</organism>
<keyword evidence="2" id="KW-1185">Reference proteome</keyword>
<name>A0ACC0DHM7_9PEZI</name>
<dbReference type="EMBL" id="MU394284">
    <property type="protein sequence ID" value="KAI6092259.1"/>
    <property type="molecule type" value="Genomic_DNA"/>
</dbReference>